<dbReference type="RefSeq" id="WP_343040313.1">
    <property type="nucleotide sequence ID" value="NZ_WPHG01000001.1"/>
</dbReference>
<keyword evidence="2" id="KW-0418">Kinase</keyword>
<dbReference type="InterPro" id="IPR052519">
    <property type="entry name" value="Euk-type_GlcNAc_Kinase"/>
</dbReference>
<name>A0A844QFE9_9HYPH</name>
<dbReference type="Pfam" id="PF01869">
    <property type="entry name" value="BcrAD_BadFG"/>
    <property type="match status" value="1"/>
</dbReference>
<evidence type="ECO:0000313" key="3">
    <source>
        <dbReference type="Proteomes" id="UP000463224"/>
    </source>
</evidence>
<proteinExistence type="predicted"/>
<reference evidence="2 3" key="1">
    <citation type="submission" date="2019-12" db="EMBL/GenBank/DDBJ databases">
        <title>Nitratireductor arenosus sp. nov., Isolated from sea sand, Jeju island, South Korea.</title>
        <authorList>
            <person name="Kim W."/>
        </authorList>
    </citation>
    <scope>NUCLEOTIDE SEQUENCE [LARGE SCALE GENOMIC DNA]</scope>
    <source>
        <strain evidence="2 3">CAU 1489</strain>
    </source>
</reference>
<gene>
    <name evidence="2" type="ORF">GN330_06045</name>
</gene>
<accession>A0A844QFE9</accession>
<dbReference type="InterPro" id="IPR043129">
    <property type="entry name" value="ATPase_NBD"/>
</dbReference>
<comment type="caution">
    <text evidence="2">The sequence shown here is derived from an EMBL/GenBank/DDBJ whole genome shotgun (WGS) entry which is preliminary data.</text>
</comment>
<dbReference type="EMBL" id="WPHG01000001">
    <property type="protein sequence ID" value="MVA96808.1"/>
    <property type="molecule type" value="Genomic_DNA"/>
</dbReference>
<dbReference type="GO" id="GO:0016301">
    <property type="term" value="F:kinase activity"/>
    <property type="evidence" value="ECO:0007669"/>
    <property type="project" value="UniProtKB-KW"/>
</dbReference>
<sequence>MKWVLGIDGGGTNCRAGLAAATGEILGRGQSGAANVMTDLDGACASIVEAAHAAFEAAGQVPAFDQAGAVLGLAGANVADVGRRLATQLPFGESRVESDALIALEGALGGHDGAIAIIGTGSVFMARHGETIRSIGGWGFQLGDLGGGARLGRQLLEETLLAHDGIRPQTALTAAVLARFETDPRRLVTFAASARPRDFGALVPIVFEFADQGDPLAKSLLDEVASHVEAALTALGLRQTDRLCLLGGLGERIAARLGAPLSAMLQPPIADALGGAVAMAARRFGAATGR</sequence>
<keyword evidence="3" id="KW-1185">Reference proteome</keyword>
<dbReference type="AlphaFoldDB" id="A0A844QFE9"/>
<dbReference type="PANTHER" id="PTHR43190:SF3">
    <property type="entry name" value="N-ACETYL-D-GLUCOSAMINE KINASE"/>
    <property type="match status" value="1"/>
</dbReference>
<evidence type="ECO:0000313" key="2">
    <source>
        <dbReference type="EMBL" id="MVA96808.1"/>
    </source>
</evidence>
<dbReference type="PANTHER" id="PTHR43190">
    <property type="entry name" value="N-ACETYL-D-GLUCOSAMINE KINASE"/>
    <property type="match status" value="1"/>
</dbReference>
<dbReference type="InterPro" id="IPR002731">
    <property type="entry name" value="ATPase_BadF"/>
</dbReference>
<protein>
    <submittedName>
        <fullName evidence="2">N-acetylglucosamine kinase</fullName>
    </submittedName>
</protein>
<dbReference type="CDD" id="cd24082">
    <property type="entry name" value="ASKHA_NBD_GspK-like"/>
    <property type="match status" value="1"/>
</dbReference>
<feature type="domain" description="ATPase BadF/BadG/BcrA/BcrD type" evidence="1">
    <location>
        <begin position="5"/>
        <end position="252"/>
    </location>
</feature>
<dbReference type="Proteomes" id="UP000463224">
    <property type="component" value="Unassembled WGS sequence"/>
</dbReference>
<evidence type="ECO:0000259" key="1">
    <source>
        <dbReference type="Pfam" id="PF01869"/>
    </source>
</evidence>
<organism evidence="2 3">
    <name type="scientific">Nitratireductor arenosus</name>
    <dbReference type="NCBI Taxonomy" id="2682096"/>
    <lineage>
        <taxon>Bacteria</taxon>
        <taxon>Pseudomonadati</taxon>
        <taxon>Pseudomonadota</taxon>
        <taxon>Alphaproteobacteria</taxon>
        <taxon>Hyphomicrobiales</taxon>
        <taxon>Phyllobacteriaceae</taxon>
        <taxon>Nitratireductor</taxon>
    </lineage>
</organism>
<keyword evidence="2" id="KW-0808">Transferase</keyword>
<dbReference type="Gene3D" id="3.30.420.40">
    <property type="match status" value="2"/>
</dbReference>
<dbReference type="SUPFAM" id="SSF53067">
    <property type="entry name" value="Actin-like ATPase domain"/>
    <property type="match status" value="2"/>
</dbReference>